<keyword evidence="6 7" id="KW-0472">Membrane</keyword>
<feature type="transmembrane region" description="Helical" evidence="7">
    <location>
        <begin position="84"/>
        <end position="103"/>
    </location>
</feature>
<organism evidence="9 10">
    <name type="scientific">Alkaliphilus peptidifermentans DSM 18978</name>
    <dbReference type="NCBI Taxonomy" id="1120976"/>
    <lineage>
        <taxon>Bacteria</taxon>
        <taxon>Bacillati</taxon>
        <taxon>Bacillota</taxon>
        <taxon>Clostridia</taxon>
        <taxon>Peptostreptococcales</taxon>
        <taxon>Natronincolaceae</taxon>
        <taxon>Alkaliphilus</taxon>
    </lineage>
</organism>
<accession>A0A1G5HS43</accession>
<proteinExistence type="inferred from homology"/>
<dbReference type="Proteomes" id="UP000198636">
    <property type="component" value="Unassembled WGS sequence"/>
</dbReference>
<feature type="domain" description="ACT" evidence="8">
    <location>
        <begin position="165"/>
        <end position="244"/>
    </location>
</feature>
<feature type="transmembrane region" description="Helical" evidence="7">
    <location>
        <begin position="21"/>
        <end position="40"/>
    </location>
</feature>
<evidence type="ECO:0000256" key="4">
    <source>
        <dbReference type="ARBA" id="ARBA00022692"/>
    </source>
</evidence>
<dbReference type="PANTHER" id="PTHR33778:SF1">
    <property type="entry name" value="MAGNESIUM TRANSPORTER YHID-RELATED"/>
    <property type="match status" value="1"/>
</dbReference>
<name>A0A1G5HS43_9FIRM</name>
<dbReference type="SUPFAM" id="SSF55021">
    <property type="entry name" value="ACT-like"/>
    <property type="match status" value="1"/>
</dbReference>
<evidence type="ECO:0000256" key="5">
    <source>
        <dbReference type="ARBA" id="ARBA00022989"/>
    </source>
</evidence>
<feature type="transmembrane region" description="Helical" evidence="7">
    <location>
        <begin position="52"/>
        <end position="72"/>
    </location>
</feature>
<dbReference type="InterPro" id="IPR003416">
    <property type="entry name" value="MgtC/SapB/SrpB/YhiD_fam"/>
</dbReference>
<reference evidence="9 10" key="1">
    <citation type="submission" date="2016-10" db="EMBL/GenBank/DDBJ databases">
        <authorList>
            <person name="de Groot N.N."/>
        </authorList>
    </citation>
    <scope>NUCLEOTIDE SEQUENCE [LARGE SCALE GENOMIC DNA]</scope>
    <source>
        <strain evidence="9 10">DSM 18978</strain>
    </source>
</reference>
<dbReference type="PRINTS" id="PR01837">
    <property type="entry name" value="MGTCSAPBPROT"/>
</dbReference>
<sequence>MDTYINYKRNKRDGEVIMLSYTDIFLRLILATFLGGLVGIERESIKRAAGFRTHILVCTAAALIMLLSLFIFENYKHFTNLDPARLGAQVISGIGFLGAGTILKDGNTIKGLTTAASLWAVASIGLALGAGFYSGAIITTLIVLIALKVFSKLEIYIPDRRSIIAIQLTIDNVPGQLGRVAEALGKENISIIHVSLEMEAEDSKKAYLNLRVKMCENYKDKQQYKDILMMVLSNIKGVRKISIL</sequence>
<evidence type="ECO:0000256" key="2">
    <source>
        <dbReference type="ARBA" id="ARBA00009298"/>
    </source>
</evidence>
<dbReference type="GO" id="GO:0005886">
    <property type="term" value="C:plasma membrane"/>
    <property type="evidence" value="ECO:0007669"/>
    <property type="project" value="UniProtKB-SubCell"/>
</dbReference>
<feature type="transmembrane region" description="Helical" evidence="7">
    <location>
        <begin position="118"/>
        <end position="147"/>
    </location>
</feature>
<dbReference type="InterPro" id="IPR002912">
    <property type="entry name" value="ACT_dom"/>
</dbReference>
<dbReference type="STRING" id="1120976.SAMN03080606_02114"/>
<dbReference type="Pfam" id="PF02308">
    <property type="entry name" value="MgtC"/>
    <property type="match status" value="1"/>
</dbReference>
<evidence type="ECO:0000256" key="3">
    <source>
        <dbReference type="ARBA" id="ARBA00022475"/>
    </source>
</evidence>
<comment type="similarity">
    <text evidence="2">Belongs to the MgtC/SapB family.</text>
</comment>
<evidence type="ECO:0000313" key="10">
    <source>
        <dbReference type="Proteomes" id="UP000198636"/>
    </source>
</evidence>
<evidence type="ECO:0000256" key="1">
    <source>
        <dbReference type="ARBA" id="ARBA00004651"/>
    </source>
</evidence>
<evidence type="ECO:0000313" key="9">
    <source>
        <dbReference type="EMBL" id="SCY66702.1"/>
    </source>
</evidence>
<keyword evidence="10" id="KW-1185">Reference proteome</keyword>
<dbReference type="AlphaFoldDB" id="A0A1G5HS43"/>
<dbReference type="PANTHER" id="PTHR33778">
    <property type="entry name" value="PROTEIN MGTC"/>
    <property type="match status" value="1"/>
</dbReference>
<dbReference type="InterPro" id="IPR045865">
    <property type="entry name" value="ACT-like_dom_sf"/>
</dbReference>
<dbReference type="EMBL" id="FMUS01000012">
    <property type="protein sequence ID" value="SCY66702.1"/>
    <property type="molecule type" value="Genomic_DNA"/>
</dbReference>
<evidence type="ECO:0000259" key="8">
    <source>
        <dbReference type="PROSITE" id="PS51671"/>
    </source>
</evidence>
<gene>
    <name evidence="9" type="ORF">SAMN03080606_02114</name>
</gene>
<comment type="subcellular location">
    <subcellularLocation>
        <location evidence="1">Cell membrane</location>
        <topology evidence="1">Multi-pass membrane protein</topology>
    </subcellularLocation>
</comment>
<protein>
    <submittedName>
        <fullName evidence="9">Putative Mg2+ transporter-C (MgtC) family protein</fullName>
    </submittedName>
</protein>
<keyword evidence="3" id="KW-1003">Cell membrane</keyword>
<evidence type="ECO:0000256" key="7">
    <source>
        <dbReference type="SAM" id="Phobius"/>
    </source>
</evidence>
<dbReference type="PROSITE" id="PS51671">
    <property type="entry name" value="ACT"/>
    <property type="match status" value="1"/>
</dbReference>
<evidence type="ECO:0000256" key="6">
    <source>
        <dbReference type="ARBA" id="ARBA00023136"/>
    </source>
</evidence>
<keyword evidence="4 7" id="KW-0812">Transmembrane</keyword>
<keyword evidence="5 7" id="KW-1133">Transmembrane helix</keyword>
<dbReference type="InterPro" id="IPR049177">
    <property type="entry name" value="MgtC_SapB_SrpB_YhiD_N"/>
</dbReference>
<dbReference type="Gene3D" id="3.30.70.260">
    <property type="match status" value="1"/>
</dbReference>